<accession>A0ABX6FWT2</accession>
<gene>
    <name evidence="1" type="ORF">GO485_24980</name>
</gene>
<name>A0ABX6FWT2_9BURK</name>
<evidence type="ECO:0000313" key="2">
    <source>
        <dbReference type="Proteomes" id="UP000437862"/>
    </source>
</evidence>
<proteinExistence type="predicted"/>
<reference evidence="1 2" key="1">
    <citation type="submission" date="2019-12" db="EMBL/GenBank/DDBJ databases">
        <title>Draft Genome Sequences of Six Type Strains of the Genus Massilia.</title>
        <authorList>
            <person name="Miess H."/>
            <person name="Frediansyah A."/>
            <person name="Goeker M."/>
            <person name="Gross H."/>
        </authorList>
    </citation>
    <scope>NUCLEOTIDE SEQUENCE [LARGE SCALE GENOMIC DNA]</scope>
    <source>
        <strain evidence="1 2">DSM 26639</strain>
    </source>
</reference>
<sequence>MMKFPFMEKAVRHIHLGCERAVKRLVSLSATSAAHERTLSKPPRAVRTCSAFGMKTVFFPFVLQISLLIINWR</sequence>
<keyword evidence="2" id="KW-1185">Reference proteome</keyword>
<dbReference type="RefSeq" id="WP_145879049.1">
    <property type="nucleotide sequence ID" value="NZ_CP046904.1"/>
</dbReference>
<dbReference type="EMBL" id="CP046904">
    <property type="protein sequence ID" value="QGZ41983.1"/>
    <property type="molecule type" value="Genomic_DNA"/>
</dbReference>
<protein>
    <recommendedName>
        <fullName evidence="3">ESPR domain-containing protein</fullName>
    </recommendedName>
</protein>
<evidence type="ECO:0000313" key="1">
    <source>
        <dbReference type="EMBL" id="QGZ41983.1"/>
    </source>
</evidence>
<dbReference type="Proteomes" id="UP000437862">
    <property type="component" value="Chromosome"/>
</dbReference>
<evidence type="ECO:0008006" key="3">
    <source>
        <dbReference type="Google" id="ProtNLM"/>
    </source>
</evidence>
<organism evidence="1 2">
    <name type="scientific">Pseudoduganella flava</name>
    <dbReference type="NCBI Taxonomy" id="871742"/>
    <lineage>
        <taxon>Bacteria</taxon>
        <taxon>Pseudomonadati</taxon>
        <taxon>Pseudomonadota</taxon>
        <taxon>Betaproteobacteria</taxon>
        <taxon>Burkholderiales</taxon>
        <taxon>Oxalobacteraceae</taxon>
        <taxon>Telluria group</taxon>
        <taxon>Pseudoduganella</taxon>
    </lineage>
</organism>